<dbReference type="Pfam" id="PF18859">
    <property type="entry name" value="acVLRF1"/>
    <property type="match status" value="1"/>
</dbReference>
<keyword evidence="3" id="KW-1185">Reference proteome</keyword>
<dbReference type="RefSeq" id="WP_223411059.1">
    <property type="nucleotide sequence ID" value="NZ_JAGSHT010000023.1"/>
</dbReference>
<evidence type="ECO:0000313" key="2">
    <source>
        <dbReference type="EMBL" id="MBZ2199119.1"/>
    </source>
</evidence>
<dbReference type="SUPFAM" id="SSF53137">
    <property type="entry name" value="Translational machinery components"/>
    <property type="match status" value="1"/>
</dbReference>
<feature type="domain" description="Actinobacteria/chloroflexi VLRF1 release factor" evidence="1">
    <location>
        <begin position="89"/>
        <end position="223"/>
    </location>
</feature>
<evidence type="ECO:0000259" key="1">
    <source>
        <dbReference type="Pfam" id="PF18859"/>
    </source>
</evidence>
<sequence length="231" mass="24049">MPAQTERRVEVPGARVARWLAGFGERHGGAELVLGNDSDDAVAGGRGPVPDGVTLLGADGATAVLTSWPGEPPTTLADVPGWAHGPTDLVLILIRRGGYAVGRAHGADLTAHKSGTRYVQSRTAAGGWSQQRFARRRGNQADELVTAVVGHVVRILGEHALPAAGTTPAGLVLGGDRALAAQVLEEPRLAVLAGLPRRSFHDVPDPRLRVLSDVLGRARGLQITLREPAAG</sequence>
<reference evidence="2 3" key="1">
    <citation type="submission" date="2021-04" db="EMBL/GenBank/DDBJ databases">
        <title>Ruania sp. nov., isolated from sandy soil of mangrove forest.</title>
        <authorList>
            <person name="Ge X."/>
            <person name="Huang R."/>
            <person name="Liu W."/>
        </authorList>
    </citation>
    <scope>NUCLEOTIDE SEQUENCE [LARGE SCALE GENOMIC DNA]</scope>
    <source>
        <strain evidence="2 3">N2-46</strain>
    </source>
</reference>
<dbReference type="NCBIfam" id="NF041024">
    <property type="entry name" value="acVLRF1_NCBI"/>
    <property type="match status" value="1"/>
</dbReference>
<protein>
    <recommendedName>
        <fullName evidence="1">Actinobacteria/chloroflexi VLRF1 release factor domain-containing protein</fullName>
    </recommendedName>
</protein>
<dbReference type="EMBL" id="JAGSHT010000023">
    <property type="protein sequence ID" value="MBZ2199119.1"/>
    <property type="molecule type" value="Genomic_DNA"/>
</dbReference>
<evidence type="ECO:0000313" key="3">
    <source>
        <dbReference type="Proteomes" id="UP000826651"/>
    </source>
</evidence>
<proteinExistence type="predicted"/>
<dbReference type="InterPro" id="IPR042226">
    <property type="entry name" value="eFR1_2_sf"/>
</dbReference>
<accession>A0ABS7SH56</accession>
<organism evidence="2 3">
    <name type="scientific">Occultella gossypii</name>
    <dbReference type="NCBI Taxonomy" id="2800820"/>
    <lineage>
        <taxon>Bacteria</taxon>
        <taxon>Bacillati</taxon>
        <taxon>Actinomycetota</taxon>
        <taxon>Actinomycetes</taxon>
        <taxon>Micrococcales</taxon>
        <taxon>Ruaniaceae</taxon>
        <taxon>Occultella</taxon>
    </lineage>
</organism>
<gene>
    <name evidence="2" type="ORF">KCQ71_23440</name>
</gene>
<comment type="caution">
    <text evidence="2">The sequence shown here is derived from an EMBL/GenBank/DDBJ whole genome shotgun (WGS) entry which is preliminary data.</text>
</comment>
<dbReference type="Gene3D" id="3.30.420.60">
    <property type="entry name" value="eRF1 domain 2"/>
    <property type="match status" value="1"/>
</dbReference>
<dbReference type="Proteomes" id="UP000826651">
    <property type="component" value="Unassembled WGS sequence"/>
</dbReference>
<dbReference type="InterPro" id="IPR040783">
    <property type="entry name" value="VLRF1"/>
</dbReference>
<name>A0ABS7SH56_9MICO</name>